<dbReference type="PANTHER" id="PTHR11525:SF0">
    <property type="entry name" value="FARNESYL PYROPHOSPHATE SYNTHASE"/>
    <property type="match status" value="1"/>
</dbReference>
<dbReference type="Gene3D" id="1.10.600.10">
    <property type="entry name" value="Farnesyl Diphosphate Synthase"/>
    <property type="match status" value="1"/>
</dbReference>
<gene>
    <name evidence="11" type="primary">LOC107265608</name>
</gene>
<dbReference type="CTD" id="36209"/>
<dbReference type="InterPro" id="IPR008949">
    <property type="entry name" value="Isoprenoid_synthase_dom_sf"/>
</dbReference>
<dbReference type="PANTHER" id="PTHR11525">
    <property type="entry name" value="FARNESYL-PYROPHOSPHATE SYNTHETASE"/>
    <property type="match status" value="1"/>
</dbReference>
<dbReference type="InterPro" id="IPR000092">
    <property type="entry name" value="Polyprenyl_synt"/>
</dbReference>
<dbReference type="SFLD" id="SFLDG01017">
    <property type="entry name" value="Polyprenyl_Transferase_Like"/>
    <property type="match status" value="1"/>
</dbReference>
<organism evidence="10 11">
    <name type="scientific">Cephus cinctus</name>
    <name type="common">Wheat stem sawfly</name>
    <dbReference type="NCBI Taxonomy" id="211228"/>
    <lineage>
        <taxon>Eukaryota</taxon>
        <taxon>Metazoa</taxon>
        <taxon>Ecdysozoa</taxon>
        <taxon>Arthropoda</taxon>
        <taxon>Hexapoda</taxon>
        <taxon>Insecta</taxon>
        <taxon>Pterygota</taxon>
        <taxon>Neoptera</taxon>
        <taxon>Endopterygota</taxon>
        <taxon>Hymenoptera</taxon>
        <taxon>Cephoidea</taxon>
        <taxon>Cephidae</taxon>
        <taxon>Cephus</taxon>
    </lineage>
</organism>
<dbReference type="PROSITE" id="PS00723">
    <property type="entry name" value="POLYPRENYL_SYNTHASE_1"/>
    <property type="match status" value="1"/>
</dbReference>
<evidence type="ECO:0000256" key="2">
    <source>
        <dbReference type="ARBA" id="ARBA00006706"/>
    </source>
</evidence>
<dbReference type="FunFam" id="1.10.600.10:FF:000021">
    <property type="entry name" value="Farnesyl pyrophosphate synthase"/>
    <property type="match status" value="1"/>
</dbReference>
<sequence>MSFNVKIFTLVLNKTGLQRNYASATSHLKIALKKHLCIIKDTWKLPTRHIRMASASFHNVMPQSTGMASREESREMMAIWPDVVRDLTDAGRHLDIPDATKWLAKVLQYNVPGGKKNRGLSLVYAYKMLAPRDQLTEDNIRLARVLGWCLEIFQAYLLIEDDIMDNSKIRRGQPCWYLVNNIGLSAINDGILLEQTVYHLLRTNFRDKLCYVDLMETFHENTLKTVMGQTLDQLATNFGQKPNLDLYTMDRYNAIVKYKTAYYSFVMPITLAMYFTGIRDPEMHRQAKTILLEMGHFYQVQDDYLDCYGDSEVIGKIGSDIQDGKCSWLAVVALQRATPAQRKILEDCYGYDDAEKAAKVKQLYNELGLPTTYSIYEEESYNLMHTHIQQISRGLPHDLFLNFLERIYRRNN</sequence>
<dbReference type="GO" id="GO:0004161">
    <property type="term" value="F:dimethylallyltranstransferase activity"/>
    <property type="evidence" value="ECO:0007669"/>
    <property type="project" value="TreeGrafter"/>
</dbReference>
<dbReference type="GO" id="GO:0004337">
    <property type="term" value="F:(2E,6E)-farnesyl diphosphate synthase activity"/>
    <property type="evidence" value="ECO:0007669"/>
    <property type="project" value="TreeGrafter"/>
</dbReference>
<dbReference type="InterPro" id="IPR039702">
    <property type="entry name" value="FPS1-like"/>
</dbReference>
<evidence type="ECO:0000313" key="10">
    <source>
        <dbReference type="Proteomes" id="UP000694920"/>
    </source>
</evidence>
<keyword evidence="4" id="KW-0479">Metal-binding</keyword>
<dbReference type="GeneID" id="107265608"/>
<name>A0AAJ7RDJ5_CEPCN</name>
<keyword evidence="10" id="KW-1185">Reference proteome</keyword>
<dbReference type="GO" id="GO:0045337">
    <property type="term" value="P:farnesyl diphosphate biosynthetic process"/>
    <property type="evidence" value="ECO:0007669"/>
    <property type="project" value="TreeGrafter"/>
</dbReference>
<keyword evidence="5" id="KW-0460">Magnesium</keyword>
<proteinExistence type="inferred from homology"/>
<evidence type="ECO:0000256" key="3">
    <source>
        <dbReference type="ARBA" id="ARBA00022679"/>
    </source>
</evidence>
<dbReference type="AlphaFoldDB" id="A0AAJ7RDJ5"/>
<evidence type="ECO:0000256" key="4">
    <source>
        <dbReference type="ARBA" id="ARBA00022723"/>
    </source>
</evidence>
<dbReference type="CDD" id="cd00685">
    <property type="entry name" value="Trans_IPPS_HT"/>
    <property type="match status" value="1"/>
</dbReference>
<evidence type="ECO:0000256" key="7">
    <source>
        <dbReference type="ARBA" id="ARBA00033740"/>
    </source>
</evidence>
<evidence type="ECO:0000256" key="8">
    <source>
        <dbReference type="ARBA" id="ARBA00034546"/>
    </source>
</evidence>
<dbReference type="SUPFAM" id="SSF48576">
    <property type="entry name" value="Terpenoid synthases"/>
    <property type="match status" value="1"/>
</dbReference>
<evidence type="ECO:0000313" key="11">
    <source>
        <dbReference type="RefSeq" id="XP_024938654.1"/>
    </source>
</evidence>
<evidence type="ECO:0000256" key="1">
    <source>
        <dbReference type="ARBA" id="ARBA00001946"/>
    </source>
</evidence>
<evidence type="ECO:0000256" key="9">
    <source>
        <dbReference type="RuleBase" id="RU004466"/>
    </source>
</evidence>
<dbReference type="GO" id="GO:0042811">
    <property type="term" value="P:pheromone biosynthetic process"/>
    <property type="evidence" value="ECO:0007669"/>
    <property type="project" value="UniProtKB-ARBA"/>
</dbReference>
<comment type="pathway">
    <text evidence="7">Pheromone biosynthesis.</text>
</comment>
<comment type="similarity">
    <text evidence="2 9">Belongs to the FPP/GGPP synthase family.</text>
</comment>
<dbReference type="RefSeq" id="XP_024938654.1">
    <property type="nucleotide sequence ID" value="XM_025082886.1"/>
</dbReference>
<dbReference type="GO" id="GO:0005737">
    <property type="term" value="C:cytoplasm"/>
    <property type="evidence" value="ECO:0007669"/>
    <property type="project" value="TreeGrafter"/>
</dbReference>
<evidence type="ECO:0000256" key="6">
    <source>
        <dbReference type="ARBA" id="ARBA00023229"/>
    </source>
</evidence>
<dbReference type="SFLD" id="SFLDS00005">
    <property type="entry name" value="Isoprenoid_Synthase_Type_I"/>
    <property type="match status" value="1"/>
</dbReference>
<protein>
    <recommendedName>
        <fullName evidence="8">Farnesyl pyrophosphate synthase</fullName>
    </recommendedName>
</protein>
<accession>A0AAJ7RDJ5</accession>
<dbReference type="InterPro" id="IPR033749">
    <property type="entry name" value="Polyprenyl_synt_CS"/>
</dbReference>
<dbReference type="Proteomes" id="UP000694920">
    <property type="component" value="Unplaced"/>
</dbReference>
<dbReference type="PROSITE" id="PS00444">
    <property type="entry name" value="POLYPRENYL_SYNTHASE_2"/>
    <property type="match status" value="1"/>
</dbReference>
<dbReference type="GO" id="GO:0046872">
    <property type="term" value="F:metal ion binding"/>
    <property type="evidence" value="ECO:0007669"/>
    <property type="project" value="UniProtKB-KW"/>
</dbReference>
<evidence type="ECO:0000256" key="5">
    <source>
        <dbReference type="ARBA" id="ARBA00022842"/>
    </source>
</evidence>
<keyword evidence="6" id="KW-0414">Isoprene biosynthesis</keyword>
<comment type="cofactor">
    <cofactor evidence="1">
        <name>Mg(2+)</name>
        <dbReference type="ChEBI" id="CHEBI:18420"/>
    </cofactor>
</comment>
<keyword evidence="3 9" id="KW-0808">Transferase</keyword>
<reference evidence="11" key="1">
    <citation type="submission" date="2025-08" db="UniProtKB">
        <authorList>
            <consortium name="RefSeq"/>
        </authorList>
    </citation>
    <scope>IDENTIFICATION</scope>
</reference>
<dbReference type="Pfam" id="PF00348">
    <property type="entry name" value="polyprenyl_synt"/>
    <property type="match status" value="1"/>
</dbReference>